<organism evidence="2 3">
    <name type="scientific">Leptolyngbya cf. ectocarpi LEGE 11479</name>
    <dbReference type="NCBI Taxonomy" id="1828722"/>
    <lineage>
        <taxon>Bacteria</taxon>
        <taxon>Bacillati</taxon>
        <taxon>Cyanobacteriota</taxon>
        <taxon>Cyanophyceae</taxon>
        <taxon>Leptolyngbyales</taxon>
        <taxon>Leptolyngbyaceae</taxon>
        <taxon>Leptolyngbya group</taxon>
        <taxon>Leptolyngbya</taxon>
    </lineage>
</organism>
<dbReference type="InterPro" id="IPR052987">
    <property type="entry name" value="Chloroplast_AMP-bd_Enzymes"/>
</dbReference>
<accession>A0A928ZV90</accession>
<dbReference type="SUPFAM" id="SSF56801">
    <property type="entry name" value="Acetyl-CoA synthetase-like"/>
    <property type="match status" value="1"/>
</dbReference>
<dbReference type="Proteomes" id="UP000615026">
    <property type="component" value="Unassembled WGS sequence"/>
</dbReference>
<sequence length="641" mass="70748">MTAAPALSLQEQHNLAQAIDYSHVQSVAEIWPIVAERFPNQVALEDPHGTPQLTLTYGELAQQIQKFAASLQALGIQPQDKIALFSDNQPRWLVADQGIMTAGAVDAVRGSQADKDELAFILDNSDSVAMIVQDQATLTKLADCLGDKNLRFIVLLSDEAPQLETTARLLNFNQLMELGADVKKVGYSRGQLATLMYTSGTSGRPKGVMLSQANLLSQISGACSVVHPTPGSKVMSILPIWHCYERTFEYFTLSQGVHQIYTNIRYVKKDLKAYKPNYMVGVPRLWESIYEGVQKQFREQPESKQKLIDFFLHQSQRYITAKRIANDLSLDHTPNAFERAMAGAQAAVLKPVHKLGDAMVYKKVRAATGGDINFVVSGGGSIADHLEDFYEIISVDILGGYGLTETSPITHVRRPWQNLRGADGQPLPGTETRIVDLETRQDLPQGKQGLVLIRGPQVMQGYYKNPEATAKAIDADGWFDTGDLGKITANGDLVITGRAKDTIVLTSGENIEPQPIENACARSKYVDQIMLVGQDQKVLGALIVPNLEALSQWATSQGITIDEANPAASLENPKIQTLFKQELTREVKARPGYRPDERIGPFTLLSEPFTIENGMLTQTMKIKRPVVTRNYQNVIDELFAQ</sequence>
<dbReference type="InterPro" id="IPR042099">
    <property type="entry name" value="ANL_N_sf"/>
</dbReference>
<dbReference type="PANTHER" id="PTHR43813:SF1">
    <property type="entry name" value="ACYL-ACTIVATING ENZYME 16, CHLOROPLASTIC-RELATED"/>
    <property type="match status" value="1"/>
</dbReference>
<gene>
    <name evidence="2" type="ORF">IQ260_15195</name>
</gene>
<dbReference type="InterPro" id="IPR000873">
    <property type="entry name" value="AMP-dep_synth/lig_dom"/>
</dbReference>
<dbReference type="EMBL" id="JADEXP010000134">
    <property type="protein sequence ID" value="MBE9067995.1"/>
    <property type="molecule type" value="Genomic_DNA"/>
</dbReference>
<dbReference type="PANTHER" id="PTHR43813">
    <property type="entry name" value="ACYL-ACTIVATING ENZYME 16, CHLOROPLASTIC-RELATED"/>
    <property type="match status" value="1"/>
</dbReference>
<dbReference type="RefSeq" id="WP_193993948.1">
    <property type="nucleotide sequence ID" value="NZ_JADEXP010000134.1"/>
</dbReference>
<dbReference type="PROSITE" id="PS00455">
    <property type="entry name" value="AMP_BINDING"/>
    <property type="match status" value="1"/>
</dbReference>
<proteinExistence type="predicted"/>
<dbReference type="GO" id="GO:0008922">
    <property type="term" value="F:long-chain fatty acid [acyl-carrier-protein] ligase activity"/>
    <property type="evidence" value="ECO:0007669"/>
    <property type="project" value="TreeGrafter"/>
</dbReference>
<comment type="caution">
    <text evidence="2">The sequence shown here is derived from an EMBL/GenBank/DDBJ whole genome shotgun (WGS) entry which is preliminary data.</text>
</comment>
<dbReference type="Gene3D" id="3.40.50.12780">
    <property type="entry name" value="N-terminal domain of ligase-like"/>
    <property type="match status" value="2"/>
</dbReference>
<dbReference type="Pfam" id="PF23562">
    <property type="entry name" value="AMP-binding_C_3"/>
    <property type="match status" value="1"/>
</dbReference>
<dbReference type="Pfam" id="PF00501">
    <property type="entry name" value="AMP-binding"/>
    <property type="match status" value="1"/>
</dbReference>
<dbReference type="GO" id="GO:0030497">
    <property type="term" value="P:fatty acid elongation"/>
    <property type="evidence" value="ECO:0007669"/>
    <property type="project" value="TreeGrafter"/>
</dbReference>
<dbReference type="InterPro" id="IPR020845">
    <property type="entry name" value="AMP-binding_CS"/>
</dbReference>
<feature type="domain" description="AMP-dependent synthetase/ligase" evidence="1">
    <location>
        <begin position="35"/>
        <end position="463"/>
    </location>
</feature>
<reference evidence="2" key="1">
    <citation type="submission" date="2020-10" db="EMBL/GenBank/DDBJ databases">
        <authorList>
            <person name="Castelo-Branco R."/>
            <person name="Eusebio N."/>
            <person name="Adriana R."/>
            <person name="Vieira A."/>
            <person name="Brugerolle De Fraissinette N."/>
            <person name="Rezende De Castro R."/>
            <person name="Schneider M.P."/>
            <person name="Vasconcelos V."/>
            <person name="Leao P.N."/>
        </authorList>
    </citation>
    <scope>NUCLEOTIDE SEQUENCE</scope>
    <source>
        <strain evidence="2">LEGE 11479</strain>
    </source>
</reference>
<evidence type="ECO:0000313" key="2">
    <source>
        <dbReference type="EMBL" id="MBE9067995.1"/>
    </source>
</evidence>
<protein>
    <submittedName>
        <fullName evidence="2">AMP-binding protein</fullName>
    </submittedName>
</protein>
<evidence type="ECO:0000259" key="1">
    <source>
        <dbReference type="Pfam" id="PF00501"/>
    </source>
</evidence>
<keyword evidence="3" id="KW-1185">Reference proteome</keyword>
<evidence type="ECO:0000313" key="3">
    <source>
        <dbReference type="Proteomes" id="UP000615026"/>
    </source>
</evidence>
<name>A0A928ZV90_LEPEC</name>
<dbReference type="AlphaFoldDB" id="A0A928ZV90"/>